<dbReference type="Gene3D" id="3.40.50.620">
    <property type="entry name" value="HUPs"/>
    <property type="match status" value="2"/>
</dbReference>
<gene>
    <name evidence="9" type="ORF">SAMN04487824_101115</name>
</gene>
<keyword evidence="3 7" id="KW-0547">Nucleotide-binding</keyword>
<evidence type="ECO:0000256" key="6">
    <source>
        <dbReference type="ARBA" id="ARBA00023146"/>
    </source>
</evidence>
<dbReference type="STRING" id="604330.SAMN04489857_0524"/>
<evidence type="ECO:0000259" key="8">
    <source>
        <dbReference type="Pfam" id="PF09334"/>
    </source>
</evidence>
<evidence type="ECO:0000256" key="2">
    <source>
        <dbReference type="ARBA" id="ARBA00022598"/>
    </source>
</evidence>
<dbReference type="InterPro" id="IPR014729">
    <property type="entry name" value="Rossmann-like_a/b/a_fold"/>
</dbReference>
<keyword evidence="2 7" id="KW-0436">Ligase</keyword>
<dbReference type="GO" id="GO:0004825">
    <property type="term" value="F:methionine-tRNA ligase activity"/>
    <property type="evidence" value="ECO:0007669"/>
    <property type="project" value="InterPro"/>
</dbReference>
<proteinExistence type="inferred from homology"/>
<sequence>MPPHAGGNNAIGQRFNPMATELDSATEAARPTFPKRAIITGGMPYGNKNLHFGHIGGVFVPADFFARFLRDRIGAQNVVFVSGTDCFGSPIMEGYRKKVEGEGYTGTIEDYVRHNHDLQKQALDAYQISLDIFAGSGLEPAKPFHATLSDKLIRRLHEKGVLVKRTTRQFFDVKAQTFLNGRQVQGRCPVRGCKSEKAYADECDLGHQFDPEELINPVSQLTGTTPELRPVDNWYFDLPRFHEVLDDLMDEWDADPQVRAIVTKTVRESLADPVIYIQSKFRDQFDAVESKLPQHTVREAEKGQTSFSVGFANWEDRDSAREVLESSGVRFRTGKTLLPFRITGNIEWGVAAPDLEGTHDLTVWCWPESLWAPISFTQTVLDADAKAGTGRYSTDDWRDWWCSKDAKVYQFIGQDNIYFYCVVQPALWEALDWGLTQDIPVANYHILFMNKKASSSGAIKPPMAAELLDYYTPEQLRAHWLSLGLDQKAVSFSPKPFDTSVSHKDKKTGEEVLVKDDPRVVDPALKESAFLTNIFNRLARSCFYGAANVCDSHLPSVAPHAEVVEACVKATLEFEKCAHTFDAHGALAVAEDFCRAANKRWGDASKAANGDDAAYEQALADAFAELRCVTLLMHPAVPAGCEQICDHMGFEHELFFSWENAFATPGQLAQKLGEEPGEHAIVALPPRFDFFQKHPSQVKKGK</sequence>
<dbReference type="PANTHER" id="PTHR45765">
    <property type="entry name" value="METHIONINE--TRNA LIGASE"/>
    <property type="match status" value="1"/>
</dbReference>
<dbReference type="SUPFAM" id="SSF47323">
    <property type="entry name" value="Anticodon-binding domain of a subclass of class I aminoacyl-tRNA synthetases"/>
    <property type="match status" value="1"/>
</dbReference>
<dbReference type="EMBL" id="FMZL01000001">
    <property type="protein sequence ID" value="SDB97089.1"/>
    <property type="molecule type" value="Genomic_DNA"/>
</dbReference>
<name>A0A1G6HS35_9ACTN</name>
<evidence type="ECO:0000256" key="7">
    <source>
        <dbReference type="RuleBase" id="RU363039"/>
    </source>
</evidence>
<evidence type="ECO:0000256" key="4">
    <source>
        <dbReference type="ARBA" id="ARBA00022840"/>
    </source>
</evidence>
<protein>
    <submittedName>
        <fullName evidence="9">Methionyl-tRNA synthetase</fullName>
    </submittedName>
</protein>
<evidence type="ECO:0000313" key="9">
    <source>
        <dbReference type="EMBL" id="SDB97089.1"/>
    </source>
</evidence>
<feature type="domain" description="Methionyl/Leucyl tRNA synthetase" evidence="8">
    <location>
        <begin position="38"/>
        <end position="275"/>
    </location>
</feature>
<keyword evidence="6 7" id="KW-0030">Aminoacyl-tRNA synthetase</keyword>
<dbReference type="InterPro" id="IPR009080">
    <property type="entry name" value="tRNAsynth_Ia_anticodon-bd"/>
</dbReference>
<dbReference type="GO" id="GO:0006431">
    <property type="term" value="P:methionyl-tRNA aminoacylation"/>
    <property type="evidence" value="ECO:0007669"/>
    <property type="project" value="TreeGrafter"/>
</dbReference>
<dbReference type="InterPro" id="IPR023458">
    <property type="entry name" value="Met-tRNA_ligase_1"/>
</dbReference>
<dbReference type="PANTHER" id="PTHR45765:SF1">
    <property type="entry name" value="METHIONINE--TRNA LIGASE, CYTOPLASMIC"/>
    <property type="match status" value="1"/>
</dbReference>
<organism evidence="9 10">
    <name type="scientific">Parafannyhessea umbonata</name>
    <dbReference type="NCBI Taxonomy" id="604330"/>
    <lineage>
        <taxon>Bacteria</taxon>
        <taxon>Bacillati</taxon>
        <taxon>Actinomycetota</taxon>
        <taxon>Coriobacteriia</taxon>
        <taxon>Coriobacteriales</taxon>
        <taxon>Atopobiaceae</taxon>
        <taxon>Parafannyhessea</taxon>
    </lineage>
</organism>
<reference evidence="10" key="1">
    <citation type="submission" date="2016-10" db="EMBL/GenBank/DDBJ databases">
        <authorList>
            <person name="Varghese N."/>
            <person name="Submissions S."/>
        </authorList>
    </citation>
    <scope>NUCLEOTIDE SEQUENCE [LARGE SCALE GENOMIC DNA]</scope>
    <source>
        <strain evidence="10">DSM 22619</strain>
    </source>
</reference>
<dbReference type="Pfam" id="PF09334">
    <property type="entry name" value="tRNA-synt_1g"/>
    <property type="match status" value="2"/>
</dbReference>
<evidence type="ECO:0000256" key="3">
    <source>
        <dbReference type="ARBA" id="ARBA00022741"/>
    </source>
</evidence>
<dbReference type="InterPro" id="IPR015413">
    <property type="entry name" value="Methionyl/Leucyl_tRNA_Synth"/>
</dbReference>
<dbReference type="Gene3D" id="1.10.730.10">
    <property type="entry name" value="Isoleucyl-tRNA Synthetase, Domain 1"/>
    <property type="match status" value="1"/>
</dbReference>
<dbReference type="Gene3D" id="2.170.220.10">
    <property type="match status" value="1"/>
</dbReference>
<dbReference type="GO" id="GO:0005829">
    <property type="term" value="C:cytosol"/>
    <property type="evidence" value="ECO:0007669"/>
    <property type="project" value="TreeGrafter"/>
</dbReference>
<evidence type="ECO:0000256" key="5">
    <source>
        <dbReference type="ARBA" id="ARBA00022917"/>
    </source>
</evidence>
<dbReference type="SUPFAM" id="SSF52374">
    <property type="entry name" value="Nucleotidylyl transferase"/>
    <property type="match status" value="1"/>
</dbReference>
<comment type="similarity">
    <text evidence="1">Belongs to the class-I aminoacyl-tRNA synthetase family. MetG type 1 subfamily.</text>
</comment>
<dbReference type="AlphaFoldDB" id="A0A1G6HS35"/>
<dbReference type="GO" id="GO:0005524">
    <property type="term" value="F:ATP binding"/>
    <property type="evidence" value="ECO:0007669"/>
    <property type="project" value="UniProtKB-KW"/>
</dbReference>
<keyword evidence="4 7" id="KW-0067">ATP-binding</keyword>
<dbReference type="Proteomes" id="UP000198528">
    <property type="component" value="Unassembled WGS sequence"/>
</dbReference>
<accession>A0A1G6HS35</accession>
<keyword evidence="5 7" id="KW-0648">Protein biosynthesis</keyword>
<evidence type="ECO:0000313" key="10">
    <source>
        <dbReference type="Proteomes" id="UP000198528"/>
    </source>
</evidence>
<keyword evidence="10" id="KW-1185">Reference proteome</keyword>
<evidence type="ECO:0000256" key="1">
    <source>
        <dbReference type="ARBA" id="ARBA00008258"/>
    </source>
</evidence>
<feature type="domain" description="Methionyl/Leucyl tRNA synthetase" evidence="8">
    <location>
        <begin position="336"/>
        <end position="498"/>
    </location>
</feature>